<protein>
    <recommendedName>
        <fullName evidence="6">RlpA-like double-psi beta-barrel domain</fullName>
    </recommendedName>
</protein>
<evidence type="ECO:0000256" key="2">
    <source>
        <dbReference type="SAM" id="MobiDB-lite"/>
    </source>
</evidence>
<feature type="signal peptide" evidence="3">
    <location>
        <begin position="1"/>
        <end position="22"/>
    </location>
</feature>
<dbReference type="Gene3D" id="2.40.40.10">
    <property type="entry name" value="RlpA-like domain"/>
    <property type="match status" value="1"/>
</dbReference>
<evidence type="ECO:0000313" key="5">
    <source>
        <dbReference type="Proteomes" id="UP000054845"/>
    </source>
</evidence>
<organism evidence="4 5">
    <name type="scientific">Ceraceosorus bombacis</name>
    <dbReference type="NCBI Taxonomy" id="401625"/>
    <lineage>
        <taxon>Eukaryota</taxon>
        <taxon>Fungi</taxon>
        <taxon>Dikarya</taxon>
        <taxon>Basidiomycota</taxon>
        <taxon>Ustilaginomycotina</taxon>
        <taxon>Exobasidiomycetes</taxon>
        <taxon>Ceraceosorales</taxon>
        <taxon>Ceraceosoraceae</taxon>
        <taxon>Ceraceosorus</taxon>
    </lineage>
</organism>
<dbReference type="CDD" id="cd22191">
    <property type="entry name" value="DPBB_RlpA_EXP_N-like"/>
    <property type="match status" value="1"/>
</dbReference>
<feature type="region of interest" description="Disordered" evidence="2">
    <location>
        <begin position="129"/>
        <end position="191"/>
    </location>
</feature>
<evidence type="ECO:0000313" key="4">
    <source>
        <dbReference type="EMBL" id="CEH17671.1"/>
    </source>
</evidence>
<evidence type="ECO:0000256" key="3">
    <source>
        <dbReference type="SAM" id="SignalP"/>
    </source>
</evidence>
<dbReference type="AlphaFoldDB" id="A0A0P1BLV2"/>
<sequence length="313" mass="32226">MFSTKTILFAIVAAAAAINVSAAPIARRSSGRATYYAVGLGACGWTNSGNENVVALNTNMYGFTGAKSQYCGRQIEIHYNGNTQRATIVDACPSCPNSGDLDMSRNLFSSLTNGNLGLGQFQMSWNFVGQGSSDSSNSNDNNSGNNRQAQQSQSSSAQRTSSTHSETPSPSSTTSSASAPSTTANVNDSDLAGGAISGKNVTSVPQWWAEVGNAGCPDAKVGKNQVAVAVGPSELVSNDDLASACGKELVIVNNANKMNVSAVVTTFMPASEPNTIILADGYKALANVTANEVPPSIANVTFGWAANSTKADN</sequence>
<evidence type="ECO:0000256" key="1">
    <source>
        <dbReference type="ARBA" id="ARBA00022729"/>
    </source>
</evidence>
<dbReference type="OrthoDB" id="623670at2759"/>
<dbReference type="InterPro" id="IPR036908">
    <property type="entry name" value="RlpA-like_sf"/>
</dbReference>
<feature type="chain" id="PRO_5006059651" description="RlpA-like double-psi beta-barrel domain" evidence="3">
    <location>
        <begin position="23"/>
        <end position="313"/>
    </location>
</feature>
<dbReference type="STRING" id="401625.A0A0P1BLV2"/>
<dbReference type="PANTHER" id="PTHR31836:SF28">
    <property type="entry name" value="SRCR DOMAIN-CONTAINING PROTEIN-RELATED"/>
    <property type="match status" value="1"/>
</dbReference>
<keyword evidence="5" id="KW-1185">Reference proteome</keyword>
<dbReference type="PANTHER" id="PTHR31836">
    <property type="match status" value="1"/>
</dbReference>
<feature type="compositionally biased region" description="Low complexity" evidence="2">
    <location>
        <begin position="131"/>
        <end position="184"/>
    </location>
</feature>
<evidence type="ECO:0008006" key="6">
    <source>
        <dbReference type="Google" id="ProtNLM"/>
    </source>
</evidence>
<dbReference type="Proteomes" id="UP000054845">
    <property type="component" value="Unassembled WGS sequence"/>
</dbReference>
<accession>A0A0P1BLV2</accession>
<dbReference type="InterPro" id="IPR051477">
    <property type="entry name" value="Expansin_CellWall"/>
</dbReference>
<name>A0A0P1BLV2_9BASI</name>
<dbReference type="SUPFAM" id="SSF50685">
    <property type="entry name" value="Barwin-like endoglucanases"/>
    <property type="match status" value="1"/>
</dbReference>
<dbReference type="EMBL" id="CCYA01000265">
    <property type="protein sequence ID" value="CEH17671.1"/>
    <property type="molecule type" value="Genomic_DNA"/>
</dbReference>
<proteinExistence type="predicted"/>
<keyword evidence="1 3" id="KW-0732">Signal</keyword>
<reference evidence="4 5" key="1">
    <citation type="submission" date="2014-09" db="EMBL/GenBank/DDBJ databases">
        <authorList>
            <person name="Magalhaes I.L.F."/>
            <person name="Oliveira U."/>
            <person name="Santos F.R."/>
            <person name="Vidigal T.H.D.A."/>
            <person name="Brescovit A.D."/>
            <person name="Santos A.J."/>
        </authorList>
    </citation>
    <scope>NUCLEOTIDE SEQUENCE [LARGE SCALE GENOMIC DNA]</scope>
</reference>